<protein>
    <submittedName>
        <fullName evidence="10">UDP-N-acetylmuramyl pentapeptide phosphotransferase/UDP-N-acetylglucosamine-1-phosphate transferase</fullName>
    </submittedName>
</protein>
<feature type="transmembrane region" description="Helical" evidence="9">
    <location>
        <begin position="331"/>
        <end position="354"/>
    </location>
</feature>
<dbReference type="PANTHER" id="PTHR22926">
    <property type="entry name" value="PHOSPHO-N-ACETYLMURAMOYL-PENTAPEPTIDE-TRANSFERASE"/>
    <property type="match status" value="1"/>
</dbReference>
<evidence type="ECO:0000313" key="10">
    <source>
        <dbReference type="EMBL" id="PTR11616.1"/>
    </source>
</evidence>
<accession>A0A2T5JSN3</accession>
<keyword evidence="7" id="KW-0460">Magnesium</keyword>
<keyword evidence="5 9" id="KW-1133">Transmembrane helix</keyword>
<dbReference type="AlphaFoldDB" id="A0A2T5JSN3"/>
<feature type="transmembrane region" description="Helical" evidence="9">
    <location>
        <begin position="54"/>
        <end position="71"/>
    </location>
</feature>
<feature type="binding site" evidence="7">
    <location>
        <position position="219"/>
    </location>
    <ligand>
        <name>Mg(2+)</name>
        <dbReference type="ChEBI" id="CHEBI:18420"/>
    </ligand>
</feature>
<keyword evidence="11" id="KW-1185">Reference proteome</keyword>
<sequence>MTSGEWIPIITAFSVSLLSAALVAWTRDHHISLVLRRNDLRAVQASHCTPTPRLGGLAVLAGLTAGALLASQDTAHLWSLILASAAPVALAGLAEDLGFRIPPAGRLAAAALSSVVAIATLQIWLTRLDIPGLDLIMVWSIVAIPFSIFSVMGVCNAFNLIDGMNGLSGFTGVATALGLAAVALQAEDPGLVWMALLLVSALVGFLIFNYPQARIFLGDAGAYALGHLLAWVGILSISRIDELTPWAVLLIFFWPVADTLLAIWRRRTAGRPSDEPDRLHFHQLVMRALEILILGRQARRVANPLTTLILLPMIAAPITAGVLLWDHPLAAFAALAAFGTLFIATYMTGMTLAARRGRYLPSLRARIRAANAPWTTARTQEARGELDLEEAGERA</sequence>
<dbReference type="OrthoDB" id="9783652at2"/>
<dbReference type="GO" id="GO:0044038">
    <property type="term" value="P:cell wall macromolecule biosynthetic process"/>
    <property type="evidence" value="ECO:0007669"/>
    <property type="project" value="TreeGrafter"/>
</dbReference>
<dbReference type="GO" id="GO:0005886">
    <property type="term" value="C:plasma membrane"/>
    <property type="evidence" value="ECO:0007669"/>
    <property type="project" value="UniProtKB-SubCell"/>
</dbReference>
<dbReference type="GO" id="GO:0046872">
    <property type="term" value="F:metal ion binding"/>
    <property type="evidence" value="ECO:0007669"/>
    <property type="project" value="UniProtKB-KW"/>
</dbReference>
<evidence type="ECO:0000256" key="7">
    <source>
        <dbReference type="PIRSR" id="PIRSR600715-1"/>
    </source>
</evidence>
<feature type="transmembrane region" description="Helical" evidence="9">
    <location>
        <begin position="167"/>
        <end position="184"/>
    </location>
</feature>
<dbReference type="GO" id="GO:0071555">
    <property type="term" value="P:cell wall organization"/>
    <property type="evidence" value="ECO:0007669"/>
    <property type="project" value="TreeGrafter"/>
</dbReference>
<evidence type="ECO:0000256" key="5">
    <source>
        <dbReference type="ARBA" id="ARBA00022989"/>
    </source>
</evidence>
<feature type="transmembrane region" description="Helical" evidence="9">
    <location>
        <begin position="106"/>
        <end position="124"/>
    </location>
</feature>
<comment type="cofactor">
    <cofactor evidence="7">
        <name>Mg(2+)</name>
        <dbReference type="ChEBI" id="CHEBI:18420"/>
    </cofactor>
</comment>
<evidence type="ECO:0000313" key="11">
    <source>
        <dbReference type="Proteomes" id="UP000244060"/>
    </source>
</evidence>
<organism evidence="10 11">
    <name type="scientific">Cereibacter azotoformans</name>
    <dbReference type="NCBI Taxonomy" id="43057"/>
    <lineage>
        <taxon>Bacteria</taxon>
        <taxon>Pseudomonadati</taxon>
        <taxon>Pseudomonadota</taxon>
        <taxon>Alphaproteobacteria</taxon>
        <taxon>Rhodobacterales</taxon>
        <taxon>Paracoccaceae</taxon>
        <taxon>Cereibacter</taxon>
    </lineage>
</organism>
<feature type="transmembrane region" description="Helical" evidence="9">
    <location>
        <begin position="246"/>
        <end position="264"/>
    </location>
</feature>
<dbReference type="InterPro" id="IPR000715">
    <property type="entry name" value="Glycosyl_transferase_4"/>
</dbReference>
<dbReference type="Proteomes" id="UP000244060">
    <property type="component" value="Unassembled WGS sequence"/>
</dbReference>
<evidence type="ECO:0000256" key="2">
    <source>
        <dbReference type="ARBA" id="ARBA00022475"/>
    </source>
</evidence>
<feature type="transmembrane region" description="Helical" evidence="9">
    <location>
        <begin position="305"/>
        <end position="325"/>
    </location>
</feature>
<dbReference type="PANTHER" id="PTHR22926:SF3">
    <property type="entry name" value="UNDECAPRENYL-PHOSPHATE ALPHA-N-ACETYLGLUCOSAMINYL 1-PHOSPHATE TRANSFERASE"/>
    <property type="match status" value="1"/>
</dbReference>
<keyword evidence="4 9" id="KW-0812">Transmembrane</keyword>
<evidence type="ECO:0000256" key="3">
    <source>
        <dbReference type="ARBA" id="ARBA00022679"/>
    </source>
</evidence>
<keyword evidence="7" id="KW-0479">Metal-binding</keyword>
<name>A0A2T5JSN3_9RHOB</name>
<keyword evidence="2" id="KW-1003">Cell membrane</keyword>
<feature type="binding site" evidence="7">
    <location>
        <position position="159"/>
    </location>
    <ligand>
        <name>Mg(2+)</name>
        <dbReference type="ChEBI" id="CHEBI:18420"/>
    </ligand>
</feature>
<dbReference type="GO" id="GO:0009103">
    <property type="term" value="P:lipopolysaccharide biosynthetic process"/>
    <property type="evidence" value="ECO:0007669"/>
    <property type="project" value="TreeGrafter"/>
</dbReference>
<feature type="region of interest" description="Disordered" evidence="8">
    <location>
        <begin position="376"/>
        <end position="395"/>
    </location>
</feature>
<dbReference type="GO" id="GO:0016780">
    <property type="term" value="F:phosphotransferase activity, for other substituted phosphate groups"/>
    <property type="evidence" value="ECO:0007669"/>
    <property type="project" value="InterPro"/>
</dbReference>
<comment type="caution">
    <text evidence="10">The sequence shown here is derived from an EMBL/GenBank/DDBJ whole genome shotgun (WGS) entry which is preliminary data.</text>
</comment>
<dbReference type="Pfam" id="PF00953">
    <property type="entry name" value="Glycos_transf_4"/>
    <property type="match status" value="1"/>
</dbReference>
<dbReference type="EMBL" id="QAOT01000026">
    <property type="protein sequence ID" value="PTR11616.1"/>
    <property type="molecule type" value="Genomic_DNA"/>
</dbReference>
<feature type="transmembrane region" description="Helical" evidence="9">
    <location>
        <begin position="220"/>
        <end position="240"/>
    </location>
</feature>
<keyword evidence="3 10" id="KW-0808">Transferase</keyword>
<evidence type="ECO:0000256" key="6">
    <source>
        <dbReference type="ARBA" id="ARBA00023136"/>
    </source>
</evidence>
<evidence type="ECO:0000256" key="4">
    <source>
        <dbReference type="ARBA" id="ARBA00022692"/>
    </source>
</evidence>
<feature type="transmembrane region" description="Helical" evidence="9">
    <location>
        <begin position="136"/>
        <end position="155"/>
    </location>
</feature>
<dbReference type="CDD" id="cd06912">
    <property type="entry name" value="GT_MraY_like"/>
    <property type="match status" value="1"/>
</dbReference>
<feature type="transmembrane region" description="Helical" evidence="9">
    <location>
        <begin position="77"/>
        <end position="94"/>
    </location>
</feature>
<feature type="transmembrane region" description="Helical" evidence="9">
    <location>
        <begin position="190"/>
        <end position="208"/>
    </location>
</feature>
<feature type="compositionally biased region" description="Basic and acidic residues" evidence="8">
    <location>
        <begin position="380"/>
        <end position="395"/>
    </location>
</feature>
<proteinExistence type="predicted"/>
<feature type="transmembrane region" description="Helical" evidence="9">
    <location>
        <begin position="6"/>
        <end position="26"/>
    </location>
</feature>
<evidence type="ECO:0000256" key="8">
    <source>
        <dbReference type="SAM" id="MobiDB-lite"/>
    </source>
</evidence>
<evidence type="ECO:0000256" key="1">
    <source>
        <dbReference type="ARBA" id="ARBA00004651"/>
    </source>
</evidence>
<evidence type="ECO:0000256" key="9">
    <source>
        <dbReference type="SAM" id="Phobius"/>
    </source>
</evidence>
<reference evidence="10 11" key="1">
    <citation type="submission" date="2018-04" db="EMBL/GenBank/DDBJ databases">
        <title>Genomic Encyclopedia of Type Strains, Phase III (KMG-III): the genomes of soil and plant-associated and newly described type strains.</title>
        <authorList>
            <person name="Whitman W."/>
        </authorList>
    </citation>
    <scope>NUCLEOTIDE SEQUENCE [LARGE SCALE GENOMIC DNA]</scope>
    <source>
        <strain evidence="10 11">KA25</strain>
    </source>
</reference>
<comment type="subcellular location">
    <subcellularLocation>
        <location evidence="1">Cell membrane</location>
        <topology evidence="1">Multi-pass membrane protein</topology>
    </subcellularLocation>
</comment>
<gene>
    <name evidence="10" type="ORF">C8J28_1268</name>
</gene>
<keyword evidence="6 9" id="KW-0472">Membrane</keyword>